<dbReference type="AlphaFoldDB" id="A0A1I6KFW6"/>
<evidence type="ECO:0000259" key="3">
    <source>
        <dbReference type="Pfam" id="PF00296"/>
    </source>
</evidence>
<feature type="domain" description="Luciferase-like" evidence="3">
    <location>
        <begin position="18"/>
        <end position="261"/>
    </location>
</feature>
<keyword evidence="2 4" id="KW-0503">Monooxygenase</keyword>
<dbReference type="PANTHER" id="PTHR30137">
    <property type="entry name" value="LUCIFERASE-LIKE MONOOXYGENASE"/>
    <property type="match status" value="1"/>
</dbReference>
<gene>
    <name evidence="4" type="ORF">SAMN05192580_1697</name>
</gene>
<evidence type="ECO:0000256" key="2">
    <source>
        <dbReference type="ARBA" id="ARBA00023033"/>
    </source>
</evidence>
<proteinExistence type="predicted"/>
<keyword evidence="5" id="KW-1185">Reference proteome</keyword>
<name>A0A1I6KFW6_9SPHN</name>
<dbReference type="InterPro" id="IPR050766">
    <property type="entry name" value="Bact_Lucif_Oxidored"/>
</dbReference>
<dbReference type="PANTHER" id="PTHR30137:SF8">
    <property type="entry name" value="BLR5498 PROTEIN"/>
    <property type="match status" value="1"/>
</dbReference>
<dbReference type="SUPFAM" id="SSF51679">
    <property type="entry name" value="Bacterial luciferase-like"/>
    <property type="match status" value="1"/>
</dbReference>
<evidence type="ECO:0000313" key="5">
    <source>
        <dbReference type="Proteomes" id="UP000198824"/>
    </source>
</evidence>
<dbReference type="GO" id="GO:0005829">
    <property type="term" value="C:cytosol"/>
    <property type="evidence" value="ECO:0007669"/>
    <property type="project" value="TreeGrafter"/>
</dbReference>
<dbReference type="Proteomes" id="UP000198824">
    <property type="component" value="Unassembled WGS sequence"/>
</dbReference>
<dbReference type="InterPro" id="IPR011251">
    <property type="entry name" value="Luciferase-like_dom"/>
</dbReference>
<dbReference type="GO" id="GO:0016705">
    <property type="term" value="F:oxidoreductase activity, acting on paired donors, with incorporation or reduction of molecular oxygen"/>
    <property type="evidence" value="ECO:0007669"/>
    <property type="project" value="InterPro"/>
</dbReference>
<dbReference type="STRING" id="1166337.SAMN05192580_1697"/>
<protein>
    <submittedName>
        <fullName evidence="4">Flavin-dependent oxidoreductase, luciferase family (Includes alkanesulfonate monooxygenase SsuD and methylene tetrahydromethanopterin reductase)</fullName>
    </submittedName>
</protein>
<organism evidence="4 5">
    <name type="scientific">Sphingomonas jatrophae</name>
    <dbReference type="NCBI Taxonomy" id="1166337"/>
    <lineage>
        <taxon>Bacteria</taxon>
        <taxon>Pseudomonadati</taxon>
        <taxon>Pseudomonadota</taxon>
        <taxon>Alphaproteobacteria</taxon>
        <taxon>Sphingomonadales</taxon>
        <taxon>Sphingomonadaceae</taxon>
        <taxon>Sphingomonas</taxon>
    </lineage>
</organism>
<accession>A0A1I6KFW6</accession>
<reference evidence="4 5" key="1">
    <citation type="submission" date="2016-10" db="EMBL/GenBank/DDBJ databases">
        <authorList>
            <person name="de Groot N.N."/>
        </authorList>
    </citation>
    <scope>NUCLEOTIDE SEQUENCE [LARGE SCALE GENOMIC DNA]</scope>
    <source>
        <strain evidence="4 5">S5-249</strain>
    </source>
</reference>
<evidence type="ECO:0000313" key="4">
    <source>
        <dbReference type="EMBL" id="SFR90135.1"/>
    </source>
</evidence>
<dbReference type="OrthoDB" id="9776438at2"/>
<evidence type="ECO:0000256" key="1">
    <source>
        <dbReference type="ARBA" id="ARBA00023002"/>
    </source>
</evidence>
<dbReference type="RefSeq" id="WP_093313231.1">
    <property type="nucleotide sequence ID" value="NZ_FOZG01000001.1"/>
</dbReference>
<dbReference type="Pfam" id="PF00296">
    <property type="entry name" value="Bac_luciferase"/>
    <property type="match status" value="1"/>
</dbReference>
<keyword evidence="1" id="KW-0560">Oxidoreductase</keyword>
<dbReference type="InterPro" id="IPR036661">
    <property type="entry name" value="Luciferase-like_sf"/>
</dbReference>
<dbReference type="Gene3D" id="3.20.20.30">
    <property type="entry name" value="Luciferase-like domain"/>
    <property type="match status" value="1"/>
</dbReference>
<dbReference type="CDD" id="cd00347">
    <property type="entry name" value="Flavin_utilizing_monoxygenases"/>
    <property type="match status" value="1"/>
</dbReference>
<dbReference type="GO" id="GO:0004497">
    <property type="term" value="F:monooxygenase activity"/>
    <property type="evidence" value="ECO:0007669"/>
    <property type="project" value="UniProtKB-KW"/>
</dbReference>
<dbReference type="EMBL" id="FOZG01000001">
    <property type="protein sequence ID" value="SFR90135.1"/>
    <property type="molecule type" value="Genomic_DNA"/>
</dbReference>
<sequence length="382" mass="42830">MKFSLIYEGQLTDTSRDSEYRMFQDMLEQCRLADDLGFDCIWAVEHTALTQYAHMSAPETFLAYVAGATKRIHVGHGVVCLPPKMNHPVKVAERIATLDLLSSGRLHFGIGKGGTQTEAGTFGYDVGEIGPLVDEAMYVIPRMFVNEEIEHHGRAIDIPRRAIWPKPYQQPHPPMYMACSREESLLTAGERGLGALVMGFTGPDEIARKNKLYRDAFARRRPEDQVGFRPTNHLAALCPAVILDDAERARRIGLRGQRFFIQAIEHFYRAGPKPVIDDLSVDEQMKMMEADKERLITFLGDEKIEISDLQTGNYHVEQDAYGTIENAIRYVTRLIESGADEILFLVQMGTIPHDVSMATIRAIGEQLIPRLRTTGPAALAAE</sequence>